<dbReference type="Proteomes" id="UP000682733">
    <property type="component" value="Unassembled WGS sequence"/>
</dbReference>
<gene>
    <name evidence="1" type="ORF">OVA965_LOCUS18798</name>
    <name evidence="2" type="ORF">TMI583_LOCUS18811</name>
</gene>
<name>A0A8S2KGB7_9BILA</name>
<evidence type="ECO:0000313" key="1">
    <source>
        <dbReference type="EMBL" id="CAF1090637.1"/>
    </source>
</evidence>
<evidence type="ECO:0008006" key="4">
    <source>
        <dbReference type="Google" id="ProtNLM"/>
    </source>
</evidence>
<proteinExistence type="predicted"/>
<comment type="caution">
    <text evidence="2">The sequence shown here is derived from an EMBL/GenBank/DDBJ whole genome shotgun (WGS) entry which is preliminary data.</text>
</comment>
<dbReference type="EMBL" id="CAJOBA010009481">
    <property type="protein sequence ID" value="CAF3852309.1"/>
    <property type="molecule type" value="Genomic_DNA"/>
</dbReference>
<dbReference type="AlphaFoldDB" id="A0A8S2KGB7"/>
<evidence type="ECO:0000313" key="3">
    <source>
        <dbReference type="Proteomes" id="UP000682733"/>
    </source>
</evidence>
<protein>
    <recommendedName>
        <fullName evidence="4">Endonuclease/exonuclease/phosphatase domain-containing protein</fullName>
    </recommendedName>
</protein>
<dbReference type="Gene3D" id="3.60.10.10">
    <property type="entry name" value="Endonuclease/exonuclease/phosphatase"/>
    <property type="match status" value="1"/>
</dbReference>
<sequence>MEQIVLPHEVWFGTKDAPNSECKQQAFYSTECTPPKNYCYEKLLERLDTILDEVGKSKYKDDLLICVGDFNAHVQPWVNTEVISTKERILLNNFLESMNLSQLDFGVTHDASKTCLHLVITFNSLTHSEQILDYFDINTLKEQQDKDPVIQVKVEEVIVGGKTNLALIYLPQSMTPSALKSYHDHPTAAQRTLCSIMPTVQTTQLQPAQEA</sequence>
<accession>A0A8S2KGB7</accession>
<dbReference type="SUPFAM" id="SSF56219">
    <property type="entry name" value="DNase I-like"/>
    <property type="match status" value="1"/>
</dbReference>
<dbReference type="Proteomes" id="UP000677228">
    <property type="component" value="Unassembled WGS sequence"/>
</dbReference>
<reference evidence="2" key="1">
    <citation type="submission" date="2021-02" db="EMBL/GenBank/DDBJ databases">
        <authorList>
            <person name="Nowell W R."/>
        </authorList>
    </citation>
    <scope>NUCLEOTIDE SEQUENCE</scope>
</reference>
<dbReference type="EMBL" id="CAJNOK010009463">
    <property type="protein sequence ID" value="CAF1090637.1"/>
    <property type="molecule type" value="Genomic_DNA"/>
</dbReference>
<dbReference type="InterPro" id="IPR036691">
    <property type="entry name" value="Endo/exonu/phosph_ase_sf"/>
</dbReference>
<evidence type="ECO:0000313" key="2">
    <source>
        <dbReference type="EMBL" id="CAF3852309.1"/>
    </source>
</evidence>
<organism evidence="2 3">
    <name type="scientific">Didymodactylos carnosus</name>
    <dbReference type="NCBI Taxonomy" id="1234261"/>
    <lineage>
        <taxon>Eukaryota</taxon>
        <taxon>Metazoa</taxon>
        <taxon>Spiralia</taxon>
        <taxon>Gnathifera</taxon>
        <taxon>Rotifera</taxon>
        <taxon>Eurotatoria</taxon>
        <taxon>Bdelloidea</taxon>
        <taxon>Philodinida</taxon>
        <taxon>Philodinidae</taxon>
        <taxon>Didymodactylos</taxon>
    </lineage>
</organism>